<organism evidence="1">
    <name type="scientific">marine metagenome</name>
    <dbReference type="NCBI Taxonomy" id="408172"/>
    <lineage>
        <taxon>unclassified sequences</taxon>
        <taxon>metagenomes</taxon>
        <taxon>ecological metagenomes</taxon>
    </lineage>
</organism>
<name>A0A382LHB5_9ZZZZ</name>
<proteinExistence type="predicted"/>
<reference evidence="1" key="1">
    <citation type="submission" date="2018-05" db="EMBL/GenBank/DDBJ databases">
        <authorList>
            <person name="Lanie J.A."/>
            <person name="Ng W.-L."/>
            <person name="Kazmierczak K.M."/>
            <person name="Andrzejewski T.M."/>
            <person name="Davidsen T.M."/>
            <person name="Wayne K.J."/>
            <person name="Tettelin H."/>
            <person name="Glass J.I."/>
            <person name="Rusch D."/>
            <person name="Podicherti R."/>
            <person name="Tsui H.-C.T."/>
            <person name="Winkler M.E."/>
        </authorList>
    </citation>
    <scope>NUCLEOTIDE SEQUENCE</scope>
</reference>
<evidence type="ECO:0000313" key="1">
    <source>
        <dbReference type="EMBL" id="SVC35996.1"/>
    </source>
</evidence>
<sequence length="53" mass="5675">MDFAISIAVLLVMPSKKESGIGVCKSPFLSLKKIFAPVASATFPSWSSIKESE</sequence>
<dbReference type="EMBL" id="UINC01087013">
    <property type="protein sequence ID" value="SVC35996.1"/>
    <property type="molecule type" value="Genomic_DNA"/>
</dbReference>
<protein>
    <submittedName>
        <fullName evidence="1">Uncharacterized protein</fullName>
    </submittedName>
</protein>
<accession>A0A382LHB5</accession>
<dbReference type="AlphaFoldDB" id="A0A382LHB5"/>
<gene>
    <name evidence="1" type="ORF">METZ01_LOCUS288850</name>
</gene>